<dbReference type="GeneID" id="10540439"/>
<reference evidence="3" key="2">
    <citation type="journal article" date="2011" name="Proc. Natl. Acad. Sci. U.S.A.">
        <title>Obligate biotrophy features unraveled by the genomic analysis of rust fungi.</title>
        <authorList>
            <person name="Duplessis S."/>
            <person name="Cuomo C.A."/>
            <person name="Lin Y.-C."/>
            <person name="Aerts A."/>
            <person name="Tisserant E."/>
            <person name="Veneault-Fourrey C."/>
            <person name="Joly D.L."/>
            <person name="Hacquard S."/>
            <person name="Amselem J."/>
            <person name="Cantarel B.L."/>
            <person name="Chiu R."/>
            <person name="Coutinho P.M."/>
            <person name="Feau N."/>
            <person name="Field M."/>
            <person name="Frey P."/>
            <person name="Gelhaye E."/>
            <person name="Goldberg J."/>
            <person name="Grabherr M.G."/>
            <person name="Kodira C.D."/>
            <person name="Kohler A."/>
            <person name="Kuees U."/>
            <person name="Lindquist E.A."/>
            <person name="Lucas S.M."/>
            <person name="Mago R."/>
            <person name="Mauceli E."/>
            <person name="Morin E."/>
            <person name="Murat C."/>
            <person name="Pangilinan J.L."/>
            <person name="Park R."/>
            <person name="Pearson M."/>
            <person name="Quesneville H."/>
            <person name="Rouhier N."/>
            <person name="Sakthikumar S."/>
            <person name="Salamov A.A."/>
            <person name="Schmutz J."/>
            <person name="Selles B."/>
            <person name="Shapiro H."/>
            <person name="Tanguay P."/>
            <person name="Tuskan G.A."/>
            <person name="Henrissat B."/>
            <person name="Van de Peer Y."/>
            <person name="Rouze P."/>
            <person name="Ellis J.G."/>
            <person name="Dodds P.N."/>
            <person name="Schein J.E."/>
            <person name="Zhong S."/>
            <person name="Hamelin R.C."/>
            <person name="Grigoriev I.V."/>
            <person name="Szabo L.J."/>
            <person name="Martin F."/>
        </authorList>
    </citation>
    <scope>NUCLEOTIDE SEQUENCE [LARGE SCALE GENOMIC DNA]</scope>
    <source>
        <strain evidence="3">CRL 75-36-700-3 / race SCCL</strain>
    </source>
</reference>
<evidence type="ECO:0008006" key="4">
    <source>
        <dbReference type="Google" id="ProtNLM"/>
    </source>
</evidence>
<feature type="region of interest" description="Disordered" evidence="1">
    <location>
        <begin position="73"/>
        <end position="107"/>
    </location>
</feature>
<dbReference type="VEuPathDB" id="FungiDB:PGTG_12380"/>
<feature type="region of interest" description="Disordered" evidence="1">
    <location>
        <begin position="133"/>
        <end position="181"/>
    </location>
</feature>
<dbReference type="AlphaFoldDB" id="E3KQ49"/>
<evidence type="ECO:0000256" key="1">
    <source>
        <dbReference type="SAM" id="MobiDB-lite"/>
    </source>
</evidence>
<feature type="compositionally biased region" description="Polar residues" evidence="1">
    <location>
        <begin position="136"/>
        <end position="153"/>
    </location>
</feature>
<gene>
    <name evidence="2" type="ORF">PGTG_12380</name>
</gene>
<sequence length="220" mass="23913">MDGDDVLTHINTMAKEYNCLNSLVTTDKPLTVADVHSAALLSSIPDDWMGCVSHLMNQEGVSTESIVLALKNEHTRRHSQNEVSVSISSTKTKPNNGKRPGDRNKKRHCDFCNADGHDLNNCNNTRQILDEHKANQKSQTNSKDQDRQQTQSGKPAARAGRTSAVTLGGHSHTYDDDVESDYSGSEVKFTAGNAVASLSVSNFYSGTVLHWVKGKGAETG</sequence>
<protein>
    <recommendedName>
        <fullName evidence="4">CCHC-type domain-containing protein</fullName>
    </recommendedName>
</protein>
<dbReference type="PANTHER" id="PTHR33246:SF51">
    <property type="entry name" value="MYB_SANT-LIKE DOMAIN-CONTAINING PROTEIN"/>
    <property type="match status" value="1"/>
</dbReference>
<organism evidence="2 3">
    <name type="scientific">Puccinia graminis f. sp. tritici (strain CRL 75-36-700-3 / race SCCL)</name>
    <name type="common">Black stem rust fungus</name>
    <dbReference type="NCBI Taxonomy" id="418459"/>
    <lineage>
        <taxon>Eukaryota</taxon>
        <taxon>Fungi</taxon>
        <taxon>Dikarya</taxon>
        <taxon>Basidiomycota</taxon>
        <taxon>Pucciniomycotina</taxon>
        <taxon>Pucciniomycetes</taxon>
        <taxon>Pucciniales</taxon>
        <taxon>Pucciniaceae</taxon>
        <taxon>Puccinia</taxon>
    </lineage>
</organism>
<evidence type="ECO:0000313" key="3">
    <source>
        <dbReference type="Proteomes" id="UP000008783"/>
    </source>
</evidence>
<evidence type="ECO:0000313" key="2">
    <source>
        <dbReference type="EMBL" id="EFP86424.2"/>
    </source>
</evidence>
<dbReference type="RefSeq" id="XP_003330843.2">
    <property type="nucleotide sequence ID" value="XM_003330795.2"/>
</dbReference>
<name>E3KQ49_PUCGT</name>
<dbReference type="InParanoid" id="E3KQ49"/>
<dbReference type="PANTHER" id="PTHR33246">
    <property type="entry name" value="CCHC-TYPE DOMAIN-CONTAINING PROTEIN"/>
    <property type="match status" value="1"/>
</dbReference>
<dbReference type="HOGENOM" id="CLU_046891_1_0_1"/>
<proteinExistence type="predicted"/>
<dbReference type="OrthoDB" id="10432779at2759"/>
<dbReference type="Proteomes" id="UP000008783">
    <property type="component" value="Unassembled WGS sequence"/>
</dbReference>
<reference key="1">
    <citation type="submission" date="2007-01" db="EMBL/GenBank/DDBJ databases">
        <title>The Genome Sequence of Puccinia graminis f. sp. tritici Strain CRL 75-36-700-3.</title>
        <authorList>
            <consortium name="The Broad Institute Genome Sequencing Platform"/>
            <person name="Birren B."/>
            <person name="Lander E."/>
            <person name="Galagan J."/>
            <person name="Nusbaum C."/>
            <person name="Devon K."/>
            <person name="Cuomo C."/>
            <person name="Jaffe D."/>
            <person name="Butler J."/>
            <person name="Alvarez P."/>
            <person name="Gnerre S."/>
            <person name="Grabherr M."/>
            <person name="Mauceli E."/>
            <person name="Brockman W."/>
            <person name="Young S."/>
            <person name="LaButti K."/>
            <person name="Sykes S."/>
            <person name="DeCaprio D."/>
            <person name="Crawford M."/>
            <person name="Koehrsen M."/>
            <person name="Engels R."/>
            <person name="Montgomery P."/>
            <person name="Pearson M."/>
            <person name="Howarth C."/>
            <person name="Larson L."/>
            <person name="White J."/>
            <person name="Zeng Q."/>
            <person name="Kodira C."/>
            <person name="Yandava C."/>
            <person name="Alvarado L."/>
            <person name="O'Leary S."/>
            <person name="Szabo L."/>
            <person name="Dean R."/>
            <person name="Schein J."/>
        </authorList>
    </citation>
    <scope>NUCLEOTIDE SEQUENCE</scope>
    <source>
        <strain>CRL 75-36-700-3</strain>
    </source>
</reference>
<feature type="compositionally biased region" description="Polar residues" evidence="1">
    <location>
        <begin position="81"/>
        <end position="95"/>
    </location>
</feature>
<keyword evidence="3" id="KW-1185">Reference proteome</keyword>
<dbReference type="EMBL" id="DS178300">
    <property type="protein sequence ID" value="EFP86424.2"/>
    <property type="molecule type" value="Genomic_DNA"/>
</dbReference>
<dbReference type="KEGG" id="pgr:PGTG_12380"/>
<accession>E3KQ49</accession>